<keyword evidence="2" id="KW-1185">Reference proteome</keyword>
<reference evidence="1 2" key="1">
    <citation type="submission" date="2019-02" db="EMBL/GenBank/DDBJ databases">
        <title>Deep-cultivation of Planctomycetes and their phenomic and genomic characterization uncovers novel biology.</title>
        <authorList>
            <person name="Wiegand S."/>
            <person name="Jogler M."/>
            <person name="Boedeker C."/>
            <person name="Pinto D."/>
            <person name="Vollmers J."/>
            <person name="Rivas-Marin E."/>
            <person name="Kohn T."/>
            <person name="Peeters S.H."/>
            <person name="Heuer A."/>
            <person name="Rast P."/>
            <person name="Oberbeckmann S."/>
            <person name="Bunk B."/>
            <person name="Jeske O."/>
            <person name="Meyerdierks A."/>
            <person name="Storesund J.E."/>
            <person name="Kallscheuer N."/>
            <person name="Luecker S."/>
            <person name="Lage O.M."/>
            <person name="Pohl T."/>
            <person name="Merkel B.J."/>
            <person name="Hornburger P."/>
            <person name="Mueller R.-W."/>
            <person name="Bruemmer F."/>
            <person name="Labrenz M."/>
            <person name="Spormann A.M."/>
            <person name="Op den Camp H."/>
            <person name="Overmann J."/>
            <person name="Amann R."/>
            <person name="Jetten M.S.M."/>
            <person name="Mascher T."/>
            <person name="Medema M.H."/>
            <person name="Devos D.P."/>
            <person name="Kaster A.-K."/>
            <person name="Ovreas L."/>
            <person name="Rohde M."/>
            <person name="Galperin M.Y."/>
            <person name="Jogler C."/>
        </authorList>
    </citation>
    <scope>NUCLEOTIDE SEQUENCE [LARGE SCALE GENOMIC DNA]</scope>
    <source>
        <strain evidence="1 2">KS4</strain>
    </source>
</reference>
<accession>A0A517YR46</accession>
<protein>
    <submittedName>
        <fullName evidence="1">Uncharacterized protein</fullName>
    </submittedName>
</protein>
<evidence type="ECO:0000313" key="1">
    <source>
        <dbReference type="EMBL" id="QDU32705.1"/>
    </source>
</evidence>
<dbReference type="AlphaFoldDB" id="A0A517YR46"/>
<dbReference type="Proteomes" id="UP000317369">
    <property type="component" value="Chromosome"/>
</dbReference>
<evidence type="ECO:0000313" key="2">
    <source>
        <dbReference type="Proteomes" id="UP000317369"/>
    </source>
</evidence>
<gene>
    <name evidence="1" type="ORF">KS4_07390</name>
</gene>
<organism evidence="1 2">
    <name type="scientific">Poriferisphaera corsica</name>
    <dbReference type="NCBI Taxonomy" id="2528020"/>
    <lineage>
        <taxon>Bacteria</taxon>
        <taxon>Pseudomonadati</taxon>
        <taxon>Planctomycetota</taxon>
        <taxon>Phycisphaerae</taxon>
        <taxon>Phycisphaerales</taxon>
        <taxon>Phycisphaeraceae</taxon>
        <taxon>Poriferisphaera</taxon>
    </lineage>
</organism>
<sequence length="118" mass="12789">MGFKFGELCADIFADVRECVKLGRYAWCTLVVVCELGFEFVFVELGESAISVPDDEDVLNFSGFDGKDKGSDDVFGDDVAGISDDVCLAVLEAERFFDGDSAIHAGDNCGIEWGCDCF</sequence>
<proteinExistence type="predicted"/>
<name>A0A517YR46_9BACT</name>
<dbReference type="EMBL" id="CP036425">
    <property type="protein sequence ID" value="QDU32705.1"/>
    <property type="molecule type" value="Genomic_DNA"/>
</dbReference>
<dbReference type="KEGG" id="pcor:KS4_07390"/>